<evidence type="ECO:0000313" key="9">
    <source>
        <dbReference type="Proteomes" id="UP001328107"/>
    </source>
</evidence>
<keyword evidence="4 5" id="KW-0472">Membrane</keyword>
<feature type="transmembrane region" description="Helical" evidence="5">
    <location>
        <begin position="24"/>
        <end position="47"/>
    </location>
</feature>
<evidence type="ECO:0000259" key="6">
    <source>
        <dbReference type="PROSITE" id="PS50262"/>
    </source>
</evidence>
<dbReference type="PANTHER" id="PTHR23360:SF29">
    <property type="entry name" value="G_PROTEIN_RECEP_F1_2 DOMAIN-CONTAINING PROTEIN"/>
    <property type="match status" value="1"/>
</dbReference>
<evidence type="ECO:0000256" key="1">
    <source>
        <dbReference type="ARBA" id="ARBA00004370"/>
    </source>
</evidence>
<dbReference type="PANTHER" id="PTHR23360">
    <property type="entry name" value="G-PROTEIN COUPLED RECEPTORS FAMILY 1 PROFILE DOMAIN-CONTAINING PROTEIN-RELATED"/>
    <property type="match status" value="1"/>
</dbReference>
<dbReference type="EMBL" id="BTRK01000002">
    <property type="protein sequence ID" value="GMR38726.1"/>
    <property type="molecule type" value="Genomic_DNA"/>
</dbReference>
<dbReference type="InterPro" id="IPR017452">
    <property type="entry name" value="GPCR_Rhodpsn_7TM"/>
</dbReference>
<keyword evidence="9" id="KW-1185">Reference proteome</keyword>
<dbReference type="InterPro" id="IPR047130">
    <property type="entry name" value="7TM_GPCR_Srsx_nematod"/>
</dbReference>
<evidence type="ECO:0000313" key="7">
    <source>
        <dbReference type="EMBL" id="GMR38726.1"/>
    </source>
</evidence>
<dbReference type="GO" id="GO:0016020">
    <property type="term" value="C:membrane"/>
    <property type="evidence" value="ECO:0007669"/>
    <property type="project" value="UniProtKB-SubCell"/>
</dbReference>
<gene>
    <name evidence="7" type="ORF">PMAYCL1PPCAC_08921</name>
    <name evidence="8" type="ORF">PMAYCL1PPCAC_33378</name>
</gene>
<evidence type="ECO:0000256" key="5">
    <source>
        <dbReference type="SAM" id="Phobius"/>
    </source>
</evidence>
<accession>A0AAN5DGG0</accession>
<name>A0AAN5DGG0_9BILA</name>
<proteinExistence type="predicted"/>
<dbReference type="Proteomes" id="UP001328107">
    <property type="component" value="Unassembled WGS sequence"/>
</dbReference>
<evidence type="ECO:0000313" key="8">
    <source>
        <dbReference type="EMBL" id="GMR63183.1"/>
    </source>
</evidence>
<feature type="transmembrane region" description="Helical" evidence="5">
    <location>
        <begin position="67"/>
        <end position="91"/>
    </location>
</feature>
<comment type="subcellular location">
    <subcellularLocation>
        <location evidence="1">Membrane</location>
    </subcellularLocation>
</comment>
<dbReference type="SUPFAM" id="SSF81321">
    <property type="entry name" value="Family A G protein-coupled receptor-like"/>
    <property type="match status" value="1"/>
</dbReference>
<dbReference type="PROSITE" id="PS50262">
    <property type="entry name" value="G_PROTEIN_RECEP_F1_2"/>
    <property type="match status" value="1"/>
</dbReference>
<dbReference type="Pfam" id="PF10320">
    <property type="entry name" value="7TM_GPCR_Srsx"/>
    <property type="match status" value="1"/>
</dbReference>
<keyword evidence="2 5" id="KW-0812">Transmembrane</keyword>
<dbReference type="Gene3D" id="1.20.1070.10">
    <property type="entry name" value="Rhodopsin 7-helix transmembrane proteins"/>
    <property type="match status" value="1"/>
</dbReference>
<comment type="caution">
    <text evidence="8">The sequence shown here is derived from an EMBL/GenBank/DDBJ whole genome shotgun (WGS) entry which is preliminary data.</text>
</comment>
<evidence type="ECO:0000256" key="4">
    <source>
        <dbReference type="ARBA" id="ARBA00023136"/>
    </source>
</evidence>
<feature type="transmembrane region" description="Helical" evidence="5">
    <location>
        <begin position="148"/>
        <end position="165"/>
    </location>
</feature>
<sequence>MGLERAVAVYKPVYFKLTKKKRSFWTISVSILFVVVSLSVGFIIAWLNQAAKVKYYCRRKAAFSNGYASFIYVSNVVGYASGFVFNCIAYCKAKTLISKSDKNTNMTRLRYYIVIACMSTVLVSIPNIIALADVIFGKIADAISKPSVWATSVNSGLNFFVYFALKLEFRKRVLQLIGRGVRSSGIVKLSTADNTMNSKQ</sequence>
<keyword evidence="3 5" id="KW-1133">Transmembrane helix</keyword>
<evidence type="ECO:0000256" key="2">
    <source>
        <dbReference type="ARBA" id="ARBA00022692"/>
    </source>
</evidence>
<feature type="domain" description="G-protein coupled receptors family 1 profile" evidence="6">
    <location>
        <begin position="1"/>
        <end position="162"/>
    </location>
</feature>
<feature type="transmembrane region" description="Helical" evidence="5">
    <location>
        <begin position="111"/>
        <end position="136"/>
    </location>
</feature>
<reference evidence="8" key="2">
    <citation type="submission" date="2023-06" db="EMBL/GenBank/DDBJ databases">
        <title>Genome assembly of Pristionchus species.</title>
        <authorList>
            <person name="Yoshida K."/>
            <person name="Sommer R.J."/>
        </authorList>
    </citation>
    <scope>NUCLEOTIDE SEQUENCE</scope>
    <source>
        <strain evidence="8 9">RS5460</strain>
    </source>
</reference>
<evidence type="ECO:0000256" key="3">
    <source>
        <dbReference type="ARBA" id="ARBA00022989"/>
    </source>
</evidence>
<dbReference type="EMBL" id="BTRK01000011">
    <property type="protein sequence ID" value="GMR63183.1"/>
    <property type="molecule type" value="Genomic_DNA"/>
</dbReference>
<dbReference type="AlphaFoldDB" id="A0AAN5DGG0"/>
<reference evidence="9" key="1">
    <citation type="submission" date="2022-10" db="EMBL/GenBank/DDBJ databases">
        <title>Genome assembly of Pristionchus species.</title>
        <authorList>
            <person name="Yoshida K."/>
            <person name="Sommer R.J."/>
        </authorList>
    </citation>
    <scope>NUCLEOTIDE SEQUENCE [LARGE SCALE GENOMIC DNA]</scope>
    <source>
        <strain evidence="9">RS5460</strain>
    </source>
</reference>
<organism evidence="8 9">
    <name type="scientific">Pristionchus mayeri</name>
    <dbReference type="NCBI Taxonomy" id="1317129"/>
    <lineage>
        <taxon>Eukaryota</taxon>
        <taxon>Metazoa</taxon>
        <taxon>Ecdysozoa</taxon>
        <taxon>Nematoda</taxon>
        <taxon>Chromadorea</taxon>
        <taxon>Rhabditida</taxon>
        <taxon>Rhabditina</taxon>
        <taxon>Diplogasteromorpha</taxon>
        <taxon>Diplogasteroidea</taxon>
        <taxon>Neodiplogasteridae</taxon>
        <taxon>Pristionchus</taxon>
    </lineage>
</organism>
<dbReference type="InterPro" id="IPR019424">
    <property type="entry name" value="7TM_GPCR_Srsx"/>
</dbReference>
<protein>
    <recommendedName>
        <fullName evidence="6">G-protein coupled receptors family 1 profile domain-containing protein</fullName>
    </recommendedName>
</protein>